<keyword evidence="3" id="KW-1185">Reference proteome</keyword>
<organism evidence="3 4">
    <name type="scientific">Steinernema glaseri</name>
    <dbReference type="NCBI Taxonomy" id="37863"/>
    <lineage>
        <taxon>Eukaryota</taxon>
        <taxon>Metazoa</taxon>
        <taxon>Ecdysozoa</taxon>
        <taxon>Nematoda</taxon>
        <taxon>Chromadorea</taxon>
        <taxon>Rhabditida</taxon>
        <taxon>Tylenchina</taxon>
        <taxon>Panagrolaimomorpha</taxon>
        <taxon>Strongyloidoidea</taxon>
        <taxon>Steinernematidae</taxon>
        <taxon>Steinernema</taxon>
    </lineage>
</organism>
<dbReference type="Proteomes" id="UP000095287">
    <property type="component" value="Unplaced"/>
</dbReference>
<accession>A0A1I7ZTF4</accession>
<feature type="compositionally biased region" description="Basic residues" evidence="2">
    <location>
        <begin position="52"/>
        <end position="61"/>
    </location>
</feature>
<keyword evidence="1" id="KW-0175">Coiled coil</keyword>
<feature type="compositionally biased region" description="Basic residues" evidence="2">
    <location>
        <begin position="12"/>
        <end position="23"/>
    </location>
</feature>
<protein>
    <submittedName>
        <fullName evidence="4">Centromere protein H</fullName>
    </submittedName>
</protein>
<reference evidence="4" key="1">
    <citation type="submission" date="2016-11" db="UniProtKB">
        <authorList>
            <consortium name="WormBaseParasite"/>
        </authorList>
    </citation>
    <scope>IDENTIFICATION</scope>
</reference>
<evidence type="ECO:0000256" key="2">
    <source>
        <dbReference type="SAM" id="MobiDB-lite"/>
    </source>
</evidence>
<dbReference type="AlphaFoldDB" id="A0A1I7ZTF4"/>
<proteinExistence type="predicted"/>
<feature type="coiled-coil region" evidence="1">
    <location>
        <begin position="236"/>
        <end position="263"/>
    </location>
</feature>
<evidence type="ECO:0000313" key="4">
    <source>
        <dbReference type="WBParaSite" id="L893_g29439.t1"/>
    </source>
</evidence>
<sequence length="273" mass="30029">MLKKGNGPGRLSSRRYKVKKARTWKTERKGQDLMRGVVSTGGRGRVGDMRSRSRRRAHARVKGFGGAHDTQTLRNTERTHLQCGLQDGDGAGRLDVGLAVHLHGPLFEKAYAAALGDPDPRGELRLDEAESRDVGDADHLKKELRRRSGKWHTHLEKTVVVSGLLEAALLLGSAPRIRAASPAEQIQDDDSLDVGQVDDPAVHLQLDPLPQVFACPLEEHLLQADLHVLGLVEEPRAELLGDNETLKELLEKTLEKINVLVNNVGLAVDPFHL</sequence>
<evidence type="ECO:0000313" key="3">
    <source>
        <dbReference type="Proteomes" id="UP000095287"/>
    </source>
</evidence>
<dbReference type="WBParaSite" id="L893_g29439.t1">
    <property type="protein sequence ID" value="L893_g29439.t1"/>
    <property type="gene ID" value="L893_g29439"/>
</dbReference>
<feature type="region of interest" description="Disordered" evidence="2">
    <location>
        <begin position="1"/>
        <end position="69"/>
    </location>
</feature>
<name>A0A1I7ZTF4_9BILA</name>
<evidence type="ECO:0000256" key="1">
    <source>
        <dbReference type="SAM" id="Coils"/>
    </source>
</evidence>